<evidence type="ECO:0008006" key="5">
    <source>
        <dbReference type="Google" id="ProtNLM"/>
    </source>
</evidence>
<gene>
    <name evidence="3" type="ORF">GA0061098_1004268</name>
</gene>
<dbReference type="Proteomes" id="UP000199184">
    <property type="component" value="Unassembled WGS sequence"/>
</dbReference>
<dbReference type="AlphaFoldDB" id="A0A1C3VI39"/>
<feature type="chain" id="PRO_5008684338" description="PsiF repeat-containing protein" evidence="2">
    <location>
        <begin position="43"/>
        <end position="112"/>
    </location>
</feature>
<accession>A0A1C3VI39</accession>
<evidence type="ECO:0000313" key="4">
    <source>
        <dbReference type="Proteomes" id="UP000199184"/>
    </source>
</evidence>
<evidence type="ECO:0000256" key="2">
    <source>
        <dbReference type="SAM" id="SignalP"/>
    </source>
</evidence>
<organism evidence="3 4">
    <name type="scientific">Bradyrhizobium shewense</name>
    <dbReference type="NCBI Taxonomy" id="1761772"/>
    <lineage>
        <taxon>Bacteria</taxon>
        <taxon>Pseudomonadati</taxon>
        <taxon>Pseudomonadota</taxon>
        <taxon>Alphaproteobacteria</taxon>
        <taxon>Hyphomicrobiales</taxon>
        <taxon>Nitrobacteraceae</taxon>
        <taxon>Bradyrhizobium</taxon>
    </lineage>
</organism>
<feature type="signal peptide" evidence="2">
    <location>
        <begin position="1"/>
        <end position="42"/>
    </location>
</feature>
<keyword evidence="4" id="KW-1185">Reference proteome</keyword>
<keyword evidence="2" id="KW-0732">Signal</keyword>
<feature type="region of interest" description="Disordered" evidence="1">
    <location>
        <begin position="43"/>
        <end position="62"/>
    </location>
</feature>
<sequence>MRALPPLISRVQNHPWGNSMVRKLVCVAAMLLVAGALQSASAQTAATPAATPPAATEAKPGKIKLTAQKLKDMKAKWIANKPKLKECRKDVKAKGLAGDDRWFYIEECMGKS</sequence>
<feature type="compositionally biased region" description="Low complexity" evidence="1">
    <location>
        <begin position="43"/>
        <end position="58"/>
    </location>
</feature>
<evidence type="ECO:0000256" key="1">
    <source>
        <dbReference type="SAM" id="MobiDB-lite"/>
    </source>
</evidence>
<proteinExistence type="predicted"/>
<dbReference type="EMBL" id="FMAI01000004">
    <property type="protein sequence ID" value="SCB27436.1"/>
    <property type="molecule type" value="Genomic_DNA"/>
</dbReference>
<reference evidence="4" key="1">
    <citation type="submission" date="2016-08" db="EMBL/GenBank/DDBJ databases">
        <authorList>
            <person name="Varghese N."/>
            <person name="Submissions Spin"/>
        </authorList>
    </citation>
    <scope>NUCLEOTIDE SEQUENCE [LARGE SCALE GENOMIC DNA]</scope>
    <source>
        <strain evidence="4">ERR11</strain>
    </source>
</reference>
<protein>
    <recommendedName>
        <fullName evidence="5">PsiF repeat-containing protein</fullName>
    </recommendedName>
</protein>
<name>A0A1C3VI39_9BRAD</name>
<evidence type="ECO:0000313" key="3">
    <source>
        <dbReference type="EMBL" id="SCB27436.1"/>
    </source>
</evidence>